<dbReference type="EMBL" id="JAWJZY010000003">
    <property type="protein sequence ID" value="MEE8658857.1"/>
    <property type="molecule type" value="Genomic_DNA"/>
</dbReference>
<evidence type="ECO:0000313" key="2">
    <source>
        <dbReference type="Proteomes" id="UP001312908"/>
    </source>
</evidence>
<dbReference type="Proteomes" id="UP001312908">
    <property type="component" value="Unassembled WGS sequence"/>
</dbReference>
<reference evidence="1 2" key="1">
    <citation type="submission" date="2023-10" db="EMBL/GenBank/DDBJ databases">
        <title>Sorlinia euscelidii gen. nov., sp. nov., an acetic acid bacteria isolated from the gut of Euscelidius variegatus emitter.</title>
        <authorList>
            <person name="Michoud G."/>
            <person name="Marasco R."/>
            <person name="Seferji K."/>
            <person name="Gonella E."/>
            <person name="Garuglieri E."/>
            <person name="Alma A."/>
            <person name="Mapelli F."/>
            <person name="Borin S."/>
            <person name="Daffonchio D."/>
            <person name="Crotti E."/>
        </authorList>
    </citation>
    <scope>NUCLEOTIDE SEQUENCE [LARGE SCALE GENOMIC DNA]</scope>
    <source>
        <strain evidence="1 2">EV16P</strain>
    </source>
</reference>
<proteinExistence type="predicted"/>
<organism evidence="1 2">
    <name type="scientific">Sorlinia euscelidii</name>
    <dbReference type="NCBI Taxonomy" id="3081148"/>
    <lineage>
        <taxon>Bacteria</taxon>
        <taxon>Pseudomonadati</taxon>
        <taxon>Pseudomonadota</taxon>
        <taxon>Alphaproteobacteria</taxon>
        <taxon>Acetobacterales</taxon>
        <taxon>Acetobacteraceae</taxon>
        <taxon>Sorlinia</taxon>
    </lineage>
</organism>
<keyword evidence="2" id="KW-1185">Reference proteome</keyword>
<name>A0ABU7U4N6_9PROT</name>
<evidence type="ECO:0000313" key="1">
    <source>
        <dbReference type="EMBL" id="MEE8658857.1"/>
    </source>
</evidence>
<accession>A0ABU7U4N6</accession>
<protein>
    <recommendedName>
        <fullName evidence="3">AraC family transcriptional regulator</fullName>
    </recommendedName>
</protein>
<sequence length="139" mass="15247">MTSPIIWQDAFDRAAAALKNDGIPVLDIFAQHADLSRLECFVFFEIAAATSDRMAVGETLYEEEGVIGLTLHVMRGTGAIEALSLRQKLSRAFLGPASDWPPGLLYDGQQFDAPEQSAGNWTQFPLGIAYRFQILLQTG</sequence>
<evidence type="ECO:0008006" key="3">
    <source>
        <dbReference type="Google" id="ProtNLM"/>
    </source>
</evidence>
<dbReference type="RefSeq" id="WP_394819761.1">
    <property type="nucleotide sequence ID" value="NZ_JAWJZY010000003.1"/>
</dbReference>
<gene>
    <name evidence="1" type="ORF">DOFOFD_07515</name>
</gene>
<comment type="caution">
    <text evidence="1">The sequence shown here is derived from an EMBL/GenBank/DDBJ whole genome shotgun (WGS) entry which is preliminary data.</text>
</comment>